<sequence>MTKQFEVGASYQAKNYRDSGYNFPKGEYHLKIIQEGFPEKPVNDEEELVIAEEQWLEGLEGTDQYKTDLEGNWYYFEFPLNDEGVECMWIPESVVFDVFE</sequence>
<dbReference type="Proteomes" id="UP000295472">
    <property type="component" value="Unassembled WGS sequence"/>
</dbReference>
<accession>A0A1G8MSZ0</accession>
<organism evidence="2 4">
    <name type="scientific">Halanaerobium congolense</name>
    <dbReference type="NCBI Taxonomy" id="54121"/>
    <lineage>
        <taxon>Bacteria</taxon>
        <taxon>Bacillati</taxon>
        <taxon>Bacillota</taxon>
        <taxon>Clostridia</taxon>
        <taxon>Halanaerobiales</taxon>
        <taxon>Halanaerobiaceae</taxon>
        <taxon>Halanaerobium</taxon>
    </lineage>
</organism>
<dbReference type="AlphaFoldDB" id="A0A1G8MSZ0"/>
<evidence type="ECO:0000313" key="6">
    <source>
        <dbReference type="Proteomes" id="UP000295472"/>
    </source>
</evidence>
<dbReference type="EMBL" id="QICM01000010">
    <property type="protein sequence ID" value="PXV66730.1"/>
    <property type="molecule type" value="Genomic_DNA"/>
</dbReference>
<proteinExistence type="predicted"/>
<dbReference type="RefSeq" id="WP_089716843.1">
    <property type="nucleotide sequence ID" value="NZ_FNEH01000012.1"/>
</dbReference>
<evidence type="ECO:0000313" key="2">
    <source>
        <dbReference type="EMBL" id="SDI70925.1"/>
    </source>
</evidence>
<evidence type="ECO:0000313" key="5">
    <source>
        <dbReference type="Proteomes" id="UP000247389"/>
    </source>
</evidence>
<evidence type="ECO:0000313" key="3">
    <source>
        <dbReference type="EMBL" id="TDX46537.1"/>
    </source>
</evidence>
<evidence type="ECO:0000313" key="4">
    <source>
        <dbReference type="Proteomes" id="UP000198945"/>
    </source>
</evidence>
<dbReference type="EMBL" id="FNEH01000012">
    <property type="protein sequence ID" value="SDI70925.1"/>
    <property type="molecule type" value="Genomic_DNA"/>
</dbReference>
<gene>
    <name evidence="3" type="ORF">C7954_10555</name>
    <name evidence="1" type="ORF">C8C78_11068</name>
    <name evidence="2" type="ORF">SAMN04515654_11255</name>
</gene>
<evidence type="ECO:0000313" key="1">
    <source>
        <dbReference type="EMBL" id="PXV66730.1"/>
    </source>
</evidence>
<dbReference type="EMBL" id="SOEF01000005">
    <property type="protein sequence ID" value="TDX46537.1"/>
    <property type="molecule type" value="Genomic_DNA"/>
</dbReference>
<dbReference type="Proteomes" id="UP000198945">
    <property type="component" value="Unassembled WGS sequence"/>
</dbReference>
<dbReference type="Proteomes" id="UP000247389">
    <property type="component" value="Unassembled WGS sequence"/>
</dbReference>
<protein>
    <submittedName>
        <fullName evidence="2">Uncharacterized protein</fullName>
    </submittedName>
</protein>
<reference evidence="2 4" key="1">
    <citation type="submission" date="2016-10" db="EMBL/GenBank/DDBJ databases">
        <authorList>
            <person name="de Groot N.N."/>
        </authorList>
    </citation>
    <scope>NUCLEOTIDE SEQUENCE [LARGE SCALE GENOMIC DNA]</scope>
    <source>
        <strain evidence="2 4">WG7</strain>
    </source>
</reference>
<dbReference type="GeneID" id="57012024"/>
<name>A0A1G8MSZ0_9FIRM</name>
<reference evidence="1 5" key="2">
    <citation type="submission" date="2018-04" db="EMBL/GenBank/DDBJ databases">
        <title>Subsurface microbial communities from deep shales in Ohio and West Virginia, USA.</title>
        <authorList>
            <person name="Wrighton K."/>
        </authorList>
    </citation>
    <scope>NUCLEOTIDE SEQUENCE [LARGE SCALE GENOMIC DNA]</scope>
    <source>
        <strain evidence="3 6">DSMZ 11287</strain>
        <strain evidence="1 5">MSL28</strain>
    </source>
</reference>